<accession>A0A6G8FK01</accession>
<organism evidence="1 2">
    <name type="scientific">Leucobacter insecticola</name>
    <dbReference type="NCBI Taxonomy" id="2714934"/>
    <lineage>
        <taxon>Bacteria</taxon>
        <taxon>Bacillati</taxon>
        <taxon>Actinomycetota</taxon>
        <taxon>Actinomycetes</taxon>
        <taxon>Micrococcales</taxon>
        <taxon>Microbacteriaceae</taxon>
        <taxon>Leucobacter</taxon>
    </lineage>
</organism>
<dbReference type="AlphaFoldDB" id="A0A6G8FK01"/>
<sequence>MEDTKALLWLAVEDYAGLWEAVWELRSIHPDAADGFLLDRARVILSELIEKNLIQLFFYQESSEALWSVASDEVGELLAKAENWVEPKSDEDILIRFSATSAGETRVLTGRAIDIES</sequence>
<keyword evidence="2" id="KW-1185">Reference proteome</keyword>
<dbReference type="Proteomes" id="UP000501387">
    <property type="component" value="Chromosome"/>
</dbReference>
<dbReference type="RefSeq" id="WP_166323801.1">
    <property type="nucleotide sequence ID" value="NZ_CP049934.1"/>
</dbReference>
<protein>
    <submittedName>
        <fullName evidence="1">Uncharacterized protein</fullName>
    </submittedName>
</protein>
<gene>
    <name evidence="1" type="ORF">G7067_09645</name>
</gene>
<reference evidence="1 2" key="1">
    <citation type="submission" date="2020-03" db="EMBL/GenBank/DDBJ databases">
        <title>Leucobacter sp. nov., isolated from beetles.</title>
        <authorList>
            <person name="Hyun D.-W."/>
            <person name="Bae J.-W."/>
        </authorList>
    </citation>
    <scope>NUCLEOTIDE SEQUENCE [LARGE SCALE GENOMIC DNA]</scope>
    <source>
        <strain evidence="1 2">HDW9B</strain>
    </source>
</reference>
<dbReference type="EMBL" id="CP049934">
    <property type="protein sequence ID" value="QIM16609.1"/>
    <property type="molecule type" value="Genomic_DNA"/>
</dbReference>
<proteinExistence type="predicted"/>
<dbReference type="KEGG" id="lins:G7067_09645"/>
<name>A0A6G8FK01_9MICO</name>
<evidence type="ECO:0000313" key="2">
    <source>
        <dbReference type="Proteomes" id="UP000501387"/>
    </source>
</evidence>
<evidence type="ECO:0000313" key="1">
    <source>
        <dbReference type="EMBL" id="QIM16609.1"/>
    </source>
</evidence>